<comment type="caution">
    <text evidence="1">The sequence shown here is derived from an EMBL/GenBank/DDBJ whole genome shotgun (WGS) entry which is preliminary data.</text>
</comment>
<keyword evidence="2" id="KW-1185">Reference proteome</keyword>
<sequence>MSDVSMEFVSGSALDALVKVLSSVVLSTRELQLAFVLRLHGLTEYSAPQSVDCLDRPMDSSDVVVKEEGWTSREYRNLKRSIDRRIKSITWKKNTLYEHISNI</sequence>
<dbReference type="Proteomes" id="UP001054837">
    <property type="component" value="Unassembled WGS sequence"/>
</dbReference>
<dbReference type="EMBL" id="BPLQ01007022">
    <property type="protein sequence ID" value="GIY27117.1"/>
    <property type="molecule type" value="Genomic_DNA"/>
</dbReference>
<accession>A0AAV4S3X8</accession>
<dbReference type="AlphaFoldDB" id="A0AAV4S3X8"/>
<proteinExistence type="predicted"/>
<name>A0AAV4S3X8_9ARAC</name>
<evidence type="ECO:0000313" key="2">
    <source>
        <dbReference type="Proteomes" id="UP001054837"/>
    </source>
</evidence>
<evidence type="ECO:0000313" key="1">
    <source>
        <dbReference type="EMBL" id="GIY27117.1"/>
    </source>
</evidence>
<protein>
    <submittedName>
        <fullName evidence="1">Uncharacterized protein</fullName>
    </submittedName>
</protein>
<reference evidence="1 2" key="1">
    <citation type="submission" date="2021-06" db="EMBL/GenBank/DDBJ databases">
        <title>Caerostris darwini draft genome.</title>
        <authorList>
            <person name="Kono N."/>
            <person name="Arakawa K."/>
        </authorList>
    </citation>
    <scope>NUCLEOTIDE SEQUENCE [LARGE SCALE GENOMIC DNA]</scope>
</reference>
<organism evidence="1 2">
    <name type="scientific">Caerostris darwini</name>
    <dbReference type="NCBI Taxonomy" id="1538125"/>
    <lineage>
        <taxon>Eukaryota</taxon>
        <taxon>Metazoa</taxon>
        <taxon>Ecdysozoa</taxon>
        <taxon>Arthropoda</taxon>
        <taxon>Chelicerata</taxon>
        <taxon>Arachnida</taxon>
        <taxon>Araneae</taxon>
        <taxon>Araneomorphae</taxon>
        <taxon>Entelegynae</taxon>
        <taxon>Araneoidea</taxon>
        <taxon>Araneidae</taxon>
        <taxon>Caerostris</taxon>
    </lineage>
</organism>
<gene>
    <name evidence="1" type="ORF">CDAR_456641</name>
</gene>